<dbReference type="EMBL" id="BAABIL010000181">
    <property type="protein sequence ID" value="GAA4973833.1"/>
    <property type="molecule type" value="Genomic_DNA"/>
</dbReference>
<keyword evidence="2" id="KW-1185">Reference proteome</keyword>
<organism evidence="1 2">
    <name type="scientific">Kineococcus glutinatus</name>
    <dbReference type="NCBI Taxonomy" id="1070872"/>
    <lineage>
        <taxon>Bacteria</taxon>
        <taxon>Bacillati</taxon>
        <taxon>Actinomycetota</taxon>
        <taxon>Actinomycetes</taxon>
        <taxon>Kineosporiales</taxon>
        <taxon>Kineosporiaceae</taxon>
        <taxon>Kineococcus</taxon>
    </lineage>
</organism>
<dbReference type="Proteomes" id="UP001501195">
    <property type="component" value="Unassembled WGS sequence"/>
</dbReference>
<sequence>MRPAGARRNLLSGTTACWHDRPVKRTAPALIATALASLALTACSSTSLCAELPAPTEQQVAVASQRVQDLPVEVEVEHEGVDCFVDPGTRRWTEEAEEEA</sequence>
<evidence type="ECO:0000313" key="1">
    <source>
        <dbReference type="EMBL" id="GAA4973833.1"/>
    </source>
</evidence>
<accession>A0ABP9HLL1</accession>
<gene>
    <name evidence="1" type="ORF">GCM10023225_13900</name>
</gene>
<proteinExistence type="predicted"/>
<evidence type="ECO:0000313" key="2">
    <source>
        <dbReference type="Proteomes" id="UP001501195"/>
    </source>
</evidence>
<name>A0ABP9HLL1_9ACTN</name>
<reference evidence="2" key="1">
    <citation type="journal article" date="2019" name="Int. J. Syst. Evol. Microbiol.">
        <title>The Global Catalogue of Microorganisms (GCM) 10K type strain sequencing project: providing services to taxonomists for standard genome sequencing and annotation.</title>
        <authorList>
            <consortium name="The Broad Institute Genomics Platform"/>
            <consortium name="The Broad Institute Genome Sequencing Center for Infectious Disease"/>
            <person name="Wu L."/>
            <person name="Ma J."/>
        </authorList>
    </citation>
    <scope>NUCLEOTIDE SEQUENCE [LARGE SCALE GENOMIC DNA]</scope>
    <source>
        <strain evidence="2">JCM 18126</strain>
    </source>
</reference>
<protein>
    <submittedName>
        <fullName evidence="1">Uncharacterized protein</fullName>
    </submittedName>
</protein>
<comment type="caution">
    <text evidence="1">The sequence shown here is derived from an EMBL/GenBank/DDBJ whole genome shotgun (WGS) entry which is preliminary data.</text>
</comment>